<dbReference type="Proteomes" id="UP000659388">
    <property type="component" value="Unassembled WGS sequence"/>
</dbReference>
<dbReference type="InterPro" id="IPR000700">
    <property type="entry name" value="PAS-assoc_C"/>
</dbReference>
<dbReference type="Pfam" id="PF13426">
    <property type="entry name" value="PAS_9"/>
    <property type="match status" value="3"/>
</dbReference>
<protein>
    <submittedName>
        <fullName evidence="4">PAS domain S-box protein</fullName>
    </submittedName>
</protein>
<keyword evidence="1" id="KW-0175">Coiled coil</keyword>
<evidence type="ECO:0000259" key="3">
    <source>
        <dbReference type="PROSITE" id="PS50113"/>
    </source>
</evidence>
<dbReference type="SMART" id="SM00091">
    <property type="entry name" value="PAS"/>
    <property type="match status" value="4"/>
</dbReference>
<dbReference type="InterPro" id="IPR003018">
    <property type="entry name" value="GAF"/>
</dbReference>
<dbReference type="Gene3D" id="3.30.450.40">
    <property type="match status" value="1"/>
</dbReference>
<feature type="domain" description="PAC" evidence="3">
    <location>
        <begin position="763"/>
        <end position="815"/>
    </location>
</feature>
<dbReference type="InterPro" id="IPR013655">
    <property type="entry name" value="PAS_fold_3"/>
</dbReference>
<name>A0A937F802_9BACT</name>
<dbReference type="PANTHER" id="PTHR44757:SF2">
    <property type="entry name" value="BIOFILM ARCHITECTURE MAINTENANCE PROTEIN MBAA"/>
    <property type="match status" value="1"/>
</dbReference>
<accession>A0A937F802</accession>
<organism evidence="4 5">
    <name type="scientific">Fulvivirga sediminis</name>
    <dbReference type="NCBI Taxonomy" id="2803949"/>
    <lineage>
        <taxon>Bacteria</taxon>
        <taxon>Pseudomonadati</taxon>
        <taxon>Bacteroidota</taxon>
        <taxon>Cytophagia</taxon>
        <taxon>Cytophagales</taxon>
        <taxon>Fulvivirgaceae</taxon>
        <taxon>Fulvivirga</taxon>
    </lineage>
</organism>
<dbReference type="EMBL" id="JAESIY010000003">
    <property type="protein sequence ID" value="MBL3655753.1"/>
    <property type="molecule type" value="Genomic_DNA"/>
</dbReference>
<sequence>MEFRKEYLSTFSVVFCTVLAEIFIGNPIITSALVLLGGALCIFSKYKSSQKIQNLQLEAQLLVKGMSEASQVISNLGKDGERKFEILDTDTELCHTILSVDADMKKFNEAEHKRNWGIEGLAKFSELLRSHEKNIHELSEGIISNLVRYVAANQGGIFIHQQEGDDEYLKLTASYAYDKVRIREKRIEIGQGQVGQCYLEKETVCLLDVPQGYVSITSGIGEATPENVILIPMKLNEKVYGVIELASFQVFLDYEIRFLEQLAENIASMFASMRNNEKTSHLLEEAQGLATELQSREEEMRQNVEQLSATQEEMQRKQSELDGIIGAINNAMGVVELNTEGEIIYANNMISNALGYSEDEMRNLSYEDLIGHTDPDGALLKKIQHVQLEASHYELKSRTGQCKWLTISFSPIKDYMGSTRKILALTRDITARKLQEIEFEKLSLVADNTHNAVIISDKHGRIEYVNKGFTEMTGYDEQEVRGKKPGDFLQGKDTDQQTVHRVSEALARNEAVYEEILNYTKHGESYWISMTINPVFNDEGQLQRYISIQADITETKMRAVDYSSKLEAISKSNAIVEFDLNGEILDVNDNFLEIFGYDRSEVVGRHHSIFMAEEDKNSSAYIDFWKDLRKGEVFNGEFVRVKKDGEQVWLKGIYNPIYDFTGKPYKVIKFVTDVTHQKILKFEKRKQEVELENQMQAINKTIASAEFDLDGYLKRTNEIFDGITGIELTATSKVHYSDIIPPNELLKPQTKLMWNNLKEGKFFSGEFKLKDPKGKELWLVGTFNPINDIEGNPYKVMMYAQFTTQEKEKQKELNGVVGAMKNTAPIMELHPDGTYKNGNALFMDFFGYNRIELRRKPFADFLSDHSPQVMRDVLTRLKKEAFIEVELKYVNSDGETKVFKSTFSSIYDLEDKLSKIVVIMIERVVVSKPNHHERY</sequence>
<dbReference type="AlphaFoldDB" id="A0A937F802"/>
<comment type="caution">
    <text evidence="4">The sequence shown here is derived from an EMBL/GenBank/DDBJ whole genome shotgun (WGS) entry which is preliminary data.</text>
</comment>
<dbReference type="InterPro" id="IPR001610">
    <property type="entry name" value="PAC"/>
</dbReference>
<dbReference type="RefSeq" id="WP_202243437.1">
    <property type="nucleotide sequence ID" value="NZ_JAESIY010000003.1"/>
</dbReference>
<evidence type="ECO:0000256" key="1">
    <source>
        <dbReference type="SAM" id="Coils"/>
    </source>
</evidence>
<dbReference type="PROSITE" id="PS50112">
    <property type="entry name" value="PAS"/>
    <property type="match status" value="3"/>
</dbReference>
<feature type="domain" description="PAS" evidence="2">
    <location>
        <begin position="438"/>
        <end position="509"/>
    </location>
</feature>
<dbReference type="InterPro" id="IPR035965">
    <property type="entry name" value="PAS-like_dom_sf"/>
</dbReference>
<dbReference type="SUPFAM" id="SSF55785">
    <property type="entry name" value="PYP-like sensor domain (PAS domain)"/>
    <property type="match status" value="5"/>
</dbReference>
<feature type="domain" description="PAS" evidence="2">
    <location>
        <begin position="558"/>
        <end position="605"/>
    </location>
</feature>
<dbReference type="Pfam" id="PF08447">
    <property type="entry name" value="PAS_3"/>
    <property type="match status" value="2"/>
</dbReference>
<evidence type="ECO:0000313" key="4">
    <source>
        <dbReference type="EMBL" id="MBL3655753.1"/>
    </source>
</evidence>
<proteinExistence type="predicted"/>
<dbReference type="SUPFAM" id="SSF55781">
    <property type="entry name" value="GAF domain-like"/>
    <property type="match status" value="1"/>
</dbReference>
<dbReference type="Pfam" id="PF13185">
    <property type="entry name" value="GAF_2"/>
    <property type="match status" value="1"/>
</dbReference>
<feature type="domain" description="PAS" evidence="2">
    <location>
        <begin position="317"/>
        <end position="361"/>
    </location>
</feature>
<dbReference type="InterPro" id="IPR052155">
    <property type="entry name" value="Biofilm_reg_signaling"/>
</dbReference>
<keyword evidence="5" id="KW-1185">Reference proteome</keyword>
<reference evidence="4" key="1">
    <citation type="submission" date="2021-01" db="EMBL/GenBank/DDBJ databases">
        <title>Fulvivirga kasyanovii gen. nov., sp nov., a novel member of the phylum Bacteroidetes isolated from seawater in a mussel farm.</title>
        <authorList>
            <person name="Zhao L.-H."/>
            <person name="Wang Z.-J."/>
        </authorList>
    </citation>
    <scope>NUCLEOTIDE SEQUENCE</scope>
    <source>
        <strain evidence="4">2943</strain>
    </source>
</reference>
<feature type="domain" description="PAC" evidence="3">
    <location>
        <begin position="634"/>
        <end position="686"/>
    </location>
</feature>
<feature type="domain" description="PAC" evidence="3">
    <location>
        <begin position="389"/>
        <end position="441"/>
    </location>
</feature>
<dbReference type="SMART" id="SM00086">
    <property type="entry name" value="PAC"/>
    <property type="match status" value="5"/>
</dbReference>
<feature type="coiled-coil region" evidence="1">
    <location>
        <begin position="283"/>
        <end position="320"/>
    </location>
</feature>
<dbReference type="NCBIfam" id="TIGR00229">
    <property type="entry name" value="sensory_box"/>
    <property type="match status" value="4"/>
</dbReference>
<dbReference type="InterPro" id="IPR000014">
    <property type="entry name" value="PAS"/>
</dbReference>
<dbReference type="CDD" id="cd00130">
    <property type="entry name" value="PAS"/>
    <property type="match status" value="4"/>
</dbReference>
<feature type="domain" description="PAC" evidence="3">
    <location>
        <begin position="510"/>
        <end position="564"/>
    </location>
</feature>
<dbReference type="PANTHER" id="PTHR44757">
    <property type="entry name" value="DIGUANYLATE CYCLASE DGCP"/>
    <property type="match status" value="1"/>
</dbReference>
<dbReference type="Gene3D" id="3.30.450.20">
    <property type="entry name" value="PAS domain"/>
    <property type="match status" value="5"/>
</dbReference>
<gene>
    <name evidence="4" type="ORF">JL102_06410</name>
</gene>
<evidence type="ECO:0000313" key="5">
    <source>
        <dbReference type="Proteomes" id="UP000659388"/>
    </source>
</evidence>
<dbReference type="PROSITE" id="PS50113">
    <property type="entry name" value="PAC"/>
    <property type="match status" value="4"/>
</dbReference>
<dbReference type="InterPro" id="IPR029016">
    <property type="entry name" value="GAF-like_dom_sf"/>
</dbReference>
<evidence type="ECO:0000259" key="2">
    <source>
        <dbReference type="PROSITE" id="PS50112"/>
    </source>
</evidence>